<feature type="region of interest" description="Disordered" evidence="1">
    <location>
        <begin position="146"/>
        <end position="171"/>
    </location>
</feature>
<dbReference type="EMBL" id="MCFE01000685">
    <property type="protein sequence ID" value="ORX81956.1"/>
    <property type="molecule type" value="Genomic_DNA"/>
</dbReference>
<evidence type="ECO:0000256" key="1">
    <source>
        <dbReference type="SAM" id="MobiDB-lite"/>
    </source>
</evidence>
<feature type="region of interest" description="Disordered" evidence="1">
    <location>
        <begin position="51"/>
        <end position="113"/>
    </location>
</feature>
<sequence>MTINLKTQVNQPSLRYQRRNIPTIDSNLLQPSTTPKKSNLTKAFETSIVKKIVQGDNGIAEPPEKRSQVSSNHHKPPSGECKTRDPGVSSLLGKSPSQSSYRPKQCPEKSHHKLATASKYNIRTRANSMFTQTHGPIGVLASPSETKRLSSVPHTCTVPEPTMKPPSKLAPTKSVFTIPVTSRLTRSTRSFELKTADRRKEGSASSSRISTVSNDLPTSSQCNSVSTDSEIIPGSIGDGHSLQRRQKQWPVSLKAGCERIMLGSHGSCSSSSDSDADAPTYLFSASPLNSRTPINATSEPTEESSGGGPEEVSSSPVEIKNRVLSSSLLAAKLSSSRLSLVSAHSRLTCAISVSDVSSERCPARFFNS</sequence>
<comment type="caution">
    <text evidence="2">The sequence shown here is derived from an EMBL/GenBank/DDBJ whole genome shotgun (WGS) entry which is preliminary data.</text>
</comment>
<reference evidence="2 3" key="1">
    <citation type="submission" date="2016-07" db="EMBL/GenBank/DDBJ databases">
        <title>Pervasive Adenine N6-methylation of Active Genes in Fungi.</title>
        <authorList>
            <consortium name="DOE Joint Genome Institute"/>
            <person name="Mondo S.J."/>
            <person name="Dannebaum R.O."/>
            <person name="Kuo R.C."/>
            <person name="Labutti K."/>
            <person name="Haridas S."/>
            <person name="Kuo A."/>
            <person name="Salamov A."/>
            <person name="Ahrendt S.R."/>
            <person name="Lipzen A."/>
            <person name="Sullivan W."/>
            <person name="Andreopoulos W.B."/>
            <person name="Clum A."/>
            <person name="Lindquist E."/>
            <person name="Daum C."/>
            <person name="Ramamoorthy G.K."/>
            <person name="Gryganskyi A."/>
            <person name="Culley D."/>
            <person name="Magnuson J.K."/>
            <person name="James T.Y."/>
            <person name="O'Malley M.A."/>
            <person name="Stajich J.E."/>
            <person name="Spatafora J.W."/>
            <person name="Visel A."/>
            <person name="Grigoriev I.V."/>
        </authorList>
    </citation>
    <scope>NUCLEOTIDE SEQUENCE [LARGE SCALE GENOMIC DNA]</scope>
    <source>
        <strain evidence="2 3">CBS 931.73</strain>
    </source>
</reference>
<accession>A0A1Y1X974</accession>
<feature type="region of interest" description="Disordered" evidence="1">
    <location>
        <begin position="195"/>
        <end position="247"/>
    </location>
</feature>
<protein>
    <submittedName>
        <fullName evidence="2">Uncharacterized protein</fullName>
    </submittedName>
</protein>
<name>A0A1Y1X974_9FUNG</name>
<organism evidence="2 3">
    <name type="scientific">Basidiobolus meristosporus CBS 931.73</name>
    <dbReference type="NCBI Taxonomy" id="1314790"/>
    <lineage>
        <taxon>Eukaryota</taxon>
        <taxon>Fungi</taxon>
        <taxon>Fungi incertae sedis</taxon>
        <taxon>Zoopagomycota</taxon>
        <taxon>Entomophthoromycotina</taxon>
        <taxon>Basidiobolomycetes</taxon>
        <taxon>Basidiobolales</taxon>
        <taxon>Basidiobolaceae</taxon>
        <taxon>Basidiobolus</taxon>
    </lineage>
</organism>
<feature type="region of interest" description="Disordered" evidence="1">
    <location>
        <begin position="279"/>
        <end position="317"/>
    </location>
</feature>
<dbReference type="AlphaFoldDB" id="A0A1Y1X974"/>
<evidence type="ECO:0000313" key="2">
    <source>
        <dbReference type="EMBL" id="ORX81956.1"/>
    </source>
</evidence>
<feature type="compositionally biased region" description="Low complexity" evidence="1">
    <location>
        <begin position="89"/>
        <end position="100"/>
    </location>
</feature>
<proteinExistence type="predicted"/>
<evidence type="ECO:0000313" key="3">
    <source>
        <dbReference type="Proteomes" id="UP000193498"/>
    </source>
</evidence>
<feature type="compositionally biased region" description="Polar residues" evidence="1">
    <location>
        <begin position="286"/>
        <end position="296"/>
    </location>
</feature>
<dbReference type="InParanoid" id="A0A1Y1X974"/>
<keyword evidence="3" id="KW-1185">Reference proteome</keyword>
<dbReference type="Proteomes" id="UP000193498">
    <property type="component" value="Unassembled WGS sequence"/>
</dbReference>
<feature type="compositionally biased region" description="Polar residues" evidence="1">
    <location>
        <begin position="203"/>
        <end position="229"/>
    </location>
</feature>
<gene>
    <name evidence="2" type="ORF">K493DRAFT_93052</name>
</gene>